<sequence>MGLMLSDAGVNQVAQPPVRKVDETFGYLEEDPICNLKPDISIEPNPGLRFNVASATQHLGVFLLVNSPSLAIIRAKDGDNFRRWGAVSGSLVRFDIDSISLL</sequence>
<proteinExistence type="predicted"/>
<reference evidence="1" key="1">
    <citation type="submission" date="2018-10" db="EMBL/GenBank/DDBJ databases">
        <title>Population genomic analysis revealed the cold adaptation of white poplar.</title>
        <authorList>
            <person name="Liu Y.-J."/>
        </authorList>
    </citation>
    <scope>NUCLEOTIDE SEQUENCE [LARGE SCALE GENOMIC DNA]</scope>
    <source>
        <strain evidence="1">PAL-ZL1</strain>
    </source>
</reference>
<name>A0A4U5PQI6_POPAL</name>
<comment type="caution">
    <text evidence="1">The sequence shown here is derived from an EMBL/GenBank/DDBJ whole genome shotgun (WGS) entry which is preliminary data.</text>
</comment>
<dbReference type="EMBL" id="RCHU01000641">
    <property type="protein sequence ID" value="TKR99153.1"/>
    <property type="molecule type" value="Genomic_DNA"/>
</dbReference>
<accession>A0A4U5PQI6</accession>
<gene>
    <name evidence="1" type="ORF">D5086_0000195420</name>
</gene>
<protein>
    <submittedName>
        <fullName evidence="1">Uncharacterized protein</fullName>
    </submittedName>
</protein>
<dbReference type="AlphaFoldDB" id="A0A4U5PQI6"/>
<evidence type="ECO:0000313" key="1">
    <source>
        <dbReference type="EMBL" id="TKR99153.1"/>
    </source>
</evidence>
<organism evidence="1">
    <name type="scientific">Populus alba</name>
    <name type="common">White poplar</name>
    <dbReference type="NCBI Taxonomy" id="43335"/>
    <lineage>
        <taxon>Eukaryota</taxon>
        <taxon>Viridiplantae</taxon>
        <taxon>Streptophyta</taxon>
        <taxon>Embryophyta</taxon>
        <taxon>Tracheophyta</taxon>
        <taxon>Spermatophyta</taxon>
        <taxon>Magnoliopsida</taxon>
        <taxon>eudicotyledons</taxon>
        <taxon>Gunneridae</taxon>
        <taxon>Pentapetalae</taxon>
        <taxon>rosids</taxon>
        <taxon>fabids</taxon>
        <taxon>Malpighiales</taxon>
        <taxon>Salicaceae</taxon>
        <taxon>Saliceae</taxon>
        <taxon>Populus</taxon>
    </lineage>
</organism>